<dbReference type="Gene3D" id="1.10.10.60">
    <property type="entry name" value="Homeodomain-like"/>
    <property type="match status" value="1"/>
</dbReference>
<sequence length="229" mass="26860">MEYILQDIRIGINEKIFLKDPQSTELGKRIVHNGIRLINESGFESFTFRKLGKRIKSNESSIYRYFENKHKFLVYLTSWYWGWKEYQLVFATNSIENANQKLFTAIEILTKPVEQDEAFKHIDEVALNQIIINESSKSFLTKEVDAENKDGYFLIYKRLVNRLAKMIKSVNPKYPFPSSLASMIIEGSLHQYFLIDHFTSITDCSKKVSPPDYFKHLVENVLKIENNGR</sequence>
<keyword evidence="5" id="KW-1185">Reference proteome</keyword>
<dbReference type="RefSeq" id="WP_252114938.1">
    <property type="nucleotide sequence ID" value="NZ_JAMSCK010000005.1"/>
</dbReference>
<accession>A0ABT0Z4H6</accession>
<dbReference type="SUPFAM" id="SSF46689">
    <property type="entry name" value="Homeodomain-like"/>
    <property type="match status" value="1"/>
</dbReference>
<proteinExistence type="predicted"/>
<dbReference type="PROSITE" id="PS50977">
    <property type="entry name" value="HTH_TETR_2"/>
    <property type="match status" value="1"/>
</dbReference>
<protein>
    <submittedName>
        <fullName evidence="4">TetR/AcrR family transcriptional regulator</fullName>
    </submittedName>
</protein>
<dbReference type="InterPro" id="IPR009057">
    <property type="entry name" value="Homeodomain-like_sf"/>
</dbReference>
<evidence type="ECO:0000259" key="3">
    <source>
        <dbReference type="PROSITE" id="PS50977"/>
    </source>
</evidence>
<dbReference type="InterPro" id="IPR001647">
    <property type="entry name" value="HTH_TetR"/>
</dbReference>
<feature type="DNA-binding region" description="H-T-H motif" evidence="2">
    <location>
        <begin position="47"/>
        <end position="66"/>
    </location>
</feature>
<organism evidence="4 5">
    <name type="scientific">Gramella jeungdoensis</name>
    <dbReference type="NCBI Taxonomy" id="708091"/>
    <lineage>
        <taxon>Bacteria</taxon>
        <taxon>Pseudomonadati</taxon>
        <taxon>Bacteroidota</taxon>
        <taxon>Flavobacteriia</taxon>
        <taxon>Flavobacteriales</taxon>
        <taxon>Flavobacteriaceae</taxon>
        <taxon>Christiangramia</taxon>
    </lineage>
</organism>
<evidence type="ECO:0000313" key="4">
    <source>
        <dbReference type="EMBL" id="MCM8570622.1"/>
    </source>
</evidence>
<evidence type="ECO:0000256" key="2">
    <source>
        <dbReference type="PROSITE-ProRule" id="PRU00335"/>
    </source>
</evidence>
<gene>
    <name evidence="4" type="ORF">NE848_14595</name>
</gene>
<dbReference type="EMBL" id="JAMSCK010000005">
    <property type="protein sequence ID" value="MCM8570622.1"/>
    <property type="molecule type" value="Genomic_DNA"/>
</dbReference>
<name>A0ABT0Z4H6_9FLAO</name>
<feature type="domain" description="HTH tetR-type" evidence="3">
    <location>
        <begin position="24"/>
        <end position="84"/>
    </location>
</feature>
<keyword evidence="1 2" id="KW-0238">DNA-binding</keyword>
<dbReference type="Proteomes" id="UP001155077">
    <property type="component" value="Unassembled WGS sequence"/>
</dbReference>
<dbReference type="Pfam" id="PF00440">
    <property type="entry name" value="TetR_N"/>
    <property type="match status" value="1"/>
</dbReference>
<reference evidence="4" key="1">
    <citation type="submission" date="2022-06" db="EMBL/GenBank/DDBJ databases">
        <title>Gramella sediminis sp. nov., isolated from deep-sea sediment of the Indian Ocean.</title>
        <authorList>
            <person name="Yang L."/>
        </authorList>
    </citation>
    <scope>NUCLEOTIDE SEQUENCE</scope>
    <source>
        <strain evidence="4">HMD3159</strain>
    </source>
</reference>
<evidence type="ECO:0000313" key="5">
    <source>
        <dbReference type="Proteomes" id="UP001155077"/>
    </source>
</evidence>
<evidence type="ECO:0000256" key="1">
    <source>
        <dbReference type="ARBA" id="ARBA00023125"/>
    </source>
</evidence>
<comment type="caution">
    <text evidence="4">The sequence shown here is derived from an EMBL/GenBank/DDBJ whole genome shotgun (WGS) entry which is preliminary data.</text>
</comment>